<feature type="region of interest" description="Disordered" evidence="1">
    <location>
        <begin position="54"/>
        <end position="78"/>
    </location>
</feature>
<gene>
    <name evidence="2" type="ORF">SAMEA2259716_02765</name>
</gene>
<sequence length="78" mass="8250">MAAAASSGNTSSTSTLTTRMFQVKIGIRNITMPGARMHTMVVIMLTAPRMVPRPPTATPKIHKSPPAPGEWMASESGV</sequence>
<proteinExistence type="predicted"/>
<reference evidence="2 3" key="1">
    <citation type="submission" date="2016-11" db="EMBL/GenBank/DDBJ databases">
        <authorList>
            <consortium name="Pathogen Informatics"/>
        </authorList>
    </citation>
    <scope>NUCLEOTIDE SEQUENCE [LARGE SCALE GENOMIC DNA]</scope>
    <source>
        <strain evidence="2 3">911</strain>
    </source>
</reference>
<name>A0A1T6QB07_9MYCO</name>
<evidence type="ECO:0000313" key="2">
    <source>
        <dbReference type="EMBL" id="SKM12988.1"/>
    </source>
</evidence>
<evidence type="ECO:0000256" key="1">
    <source>
        <dbReference type="SAM" id="MobiDB-lite"/>
    </source>
</evidence>
<dbReference type="EMBL" id="FVGW01000004">
    <property type="protein sequence ID" value="SKM12988.1"/>
    <property type="molecule type" value="Genomic_DNA"/>
</dbReference>
<evidence type="ECO:0000313" key="3">
    <source>
        <dbReference type="Proteomes" id="UP000190074"/>
    </source>
</evidence>
<accession>A0A1T6QB07</accession>
<dbReference type="AlphaFoldDB" id="A0A1T6QB07"/>
<dbReference type="Proteomes" id="UP000190074">
    <property type="component" value="Unassembled WGS sequence"/>
</dbReference>
<organism evidence="2 3">
    <name type="scientific">Mycobacteroides abscessus subsp. massiliense</name>
    <dbReference type="NCBI Taxonomy" id="1962118"/>
    <lineage>
        <taxon>Bacteria</taxon>
        <taxon>Bacillati</taxon>
        <taxon>Actinomycetota</taxon>
        <taxon>Actinomycetes</taxon>
        <taxon>Mycobacteriales</taxon>
        <taxon>Mycobacteriaceae</taxon>
        <taxon>Mycobacteroides</taxon>
        <taxon>Mycobacteroides abscessus</taxon>
    </lineage>
</organism>
<protein>
    <submittedName>
        <fullName evidence="2">Uncharacterized protein</fullName>
    </submittedName>
</protein>